<dbReference type="PANTHER" id="PTHR24305">
    <property type="entry name" value="CYTOCHROME P450"/>
    <property type="match status" value="1"/>
</dbReference>
<dbReference type="InterPro" id="IPR001128">
    <property type="entry name" value="Cyt_P450"/>
</dbReference>
<dbReference type="PRINTS" id="PR00463">
    <property type="entry name" value="EP450I"/>
</dbReference>
<organism evidence="7 8">
    <name type="scientific">Dendryphion nanum</name>
    <dbReference type="NCBI Taxonomy" id="256645"/>
    <lineage>
        <taxon>Eukaryota</taxon>
        <taxon>Fungi</taxon>
        <taxon>Dikarya</taxon>
        <taxon>Ascomycota</taxon>
        <taxon>Pezizomycotina</taxon>
        <taxon>Dothideomycetes</taxon>
        <taxon>Pleosporomycetidae</taxon>
        <taxon>Pleosporales</taxon>
        <taxon>Torulaceae</taxon>
        <taxon>Dendryphion</taxon>
    </lineage>
</organism>
<dbReference type="PANTHER" id="PTHR24305:SF166">
    <property type="entry name" value="CYTOCHROME P450 12A4, MITOCHONDRIAL-RELATED"/>
    <property type="match status" value="1"/>
</dbReference>
<keyword evidence="8" id="KW-1185">Reference proteome</keyword>
<evidence type="ECO:0000256" key="3">
    <source>
        <dbReference type="ARBA" id="ARBA00022723"/>
    </source>
</evidence>
<evidence type="ECO:0000256" key="1">
    <source>
        <dbReference type="ARBA" id="ARBA00001971"/>
    </source>
</evidence>
<reference evidence="7" key="1">
    <citation type="journal article" date="2021" name="Nat. Commun.">
        <title>Genetic determinants of endophytism in the Arabidopsis root mycobiome.</title>
        <authorList>
            <person name="Mesny F."/>
            <person name="Miyauchi S."/>
            <person name="Thiergart T."/>
            <person name="Pickel B."/>
            <person name="Atanasova L."/>
            <person name="Karlsson M."/>
            <person name="Huettel B."/>
            <person name="Barry K.W."/>
            <person name="Haridas S."/>
            <person name="Chen C."/>
            <person name="Bauer D."/>
            <person name="Andreopoulos W."/>
            <person name="Pangilinan J."/>
            <person name="LaButti K."/>
            <person name="Riley R."/>
            <person name="Lipzen A."/>
            <person name="Clum A."/>
            <person name="Drula E."/>
            <person name="Henrissat B."/>
            <person name="Kohler A."/>
            <person name="Grigoriev I.V."/>
            <person name="Martin F.M."/>
            <person name="Hacquard S."/>
        </authorList>
    </citation>
    <scope>NUCLEOTIDE SEQUENCE</scope>
    <source>
        <strain evidence="7">MPI-CAGE-CH-0243</strain>
    </source>
</reference>
<dbReference type="EMBL" id="JAGMWT010000002">
    <property type="protein sequence ID" value="KAH7135939.1"/>
    <property type="molecule type" value="Genomic_DNA"/>
</dbReference>
<keyword evidence="5 6" id="KW-0349">Heme</keyword>
<evidence type="ECO:0000256" key="4">
    <source>
        <dbReference type="ARBA" id="ARBA00023004"/>
    </source>
</evidence>
<proteinExistence type="inferred from homology"/>
<name>A0A9P9EAY9_9PLEO</name>
<dbReference type="CDD" id="cd11059">
    <property type="entry name" value="CYP_fungal"/>
    <property type="match status" value="1"/>
</dbReference>
<dbReference type="InterPro" id="IPR050121">
    <property type="entry name" value="Cytochrome_P450_monoxygenase"/>
</dbReference>
<dbReference type="GO" id="GO:0004497">
    <property type="term" value="F:monooxygenase activity"/>
    <property type="evidence" value="ECO:0007669"/>
    <property type="project" value="UniProtKB-KW"/>
</dbReference>
<feature type="binding site" description="axial binding residue" evidence="5">
    <location>
        <position position="475"/>
    </location>
    <ligand>
        <name>heme</name>
        <dbReference type="ChEBI" id="CHEBI:30413"/>
    </ligand>
    <ligandPart>
        <name>Fe</name>
        <dbReference type="ChEBI" id="CHEBI:18248"/>
    </ligandPart>
</feature>
<keyword evidence="6 7" id="KW-0503">Monooxygenase</keyword>
<accession>A0A9P9EAY9</accession>
<dbReference type="InterPro" id="IPR017972">
    <property type="entry name" value="Cyt_P450_CS"/>
</dbReference>
<dbReference type="AlphaFoldDB" id="A0A9P9EAY9"/>
<protein>
    <submittedName>
        <fullName evidence="7">Cytochrome P450 monooxygenase-like protein</fullName>
    </submittedName>
</protein>
<comment type="caution">
    <text evidence="7">The sequence shown here is derived from an EMBL/GenBank/DDBJ whole genome shotgun (WGS) entry which is preliminary data.</text>
</comment>
<keyword evidence="4 5" id="KW-0408">Iron</keyword>
<dbReference type="GO" id="GO:0020037">
    <property type="term" value="F:heme binding"/>
    <property type="evidence" value="ECO:0007669"/>
    <property type="project" value="InterPro"/>
</dbReference>
<dbReference type="GO" id="GO:0005506">
    <property type="term" value="F:iron ion binding"/>
    <property type="evidence" value="ECO:0007669"/>
    <property type="project" value="InterPro"/>
</dbReference>
<keyword evidence="3 5" id="KW-0479">Metal-binding</keyword>
<dbReference type="GO" id="GO:0016705">
    <property type="term" value="F:oxidoreductase activity, acting on paired donors, with incorporation or reduction of molecular oxygen"/>
    <property type="evidence" value="ECO:0007669"/>
    <property type="project" value="InterPro"/>
</dbReference>
<evidence type="ECO:0000256" key="2">
    <source>
        <dbReference type="ARBA" id="ARBA00010617"/>
    </source>
</evidence>
<gene>
    <name evidence="7" type="ORF">B0J11DRAFT_174931</name>
</gene>
<dbReference type="OrthoDB" id="1470350at2759"/>
<evidence type="ECO:0000313" key="8">
    <source>
        <dbReference type="Proteomes" id="UP000700596"/>
    </source>
</evidence>
<evidence type="ECO:0000313" key="7">
    <source>
        <dbReference type="EMBL" id="KAH7135939.1"/>
    </source>
</evidence>
<evidence type="ECO:0000256" key="6">
    <source>
        <dbReference type="RuleBase" id="RU000461"/>
    </source>
</evidence>
<dbReference type="SUPFAM" id="SSF48264">
    <property type="entry name" value="Cytochrome P450"/>
    <property type="match status" value="1"/>
</dbReference>
<dbReference type="PROSITE" id="PS00086">
    <property type="entry name" value="CYTOCHROME_P450"/>
    <property type="match status" value="1"/>
</dbReference>
<comment type="similarity">
    <text evidence="2 6">Belongs to the cytochrome P450 family.</text>
</comment>
<dbReference type="InterPro" id="IPR036396">
    <property type="entry name" value="Cyt_P450_sf"/>
</dbReference>
<dbReference type="Proteomes" id="UP000700596">
    <property type="component" value="Unassembled WGS sequence"/>
</dbReference>
<keyword evidence="6" id="KW-0560">Oxidoreductase</keyword>
<dbReference type="InterPro" id="IPR002401">
    <property type="entry name" value="Cyt_P450_E_grp-I"/>
</dbReference>
<dbReference type="Gene3D" id="1.10.630.10">
    <property type="entry name" value="Cytochrome P450"/>
    <property type="match status" value="1"/>
</dbReference>
<evidence type="ECO:0000256" key="5">
    <source>
        <dbReference type="PIRSR" id="PIRSR602401-1"/>
    </source>
</evidence>
<dbReference type="PRINTS" id="PR00385">
    <property type="entry name" value="P450"/>
</dbReference>
<dbReference type="Pfam" id="PF00067">
    <property type="entry name" value="p450"/>
    <property type="match status" value="1"/>
</dbReference>
<sequence>MLESSTLPWVFLLVSVIAIARQLYAFATNPLTRIPAAHPLSHWTTLWIHSIRWRGIENTTLKSAHRRLGPIIALSPNEVSVNCVQGGIREIYAGAMEKGDGKYSWYSFFSNFGGVDNMFSTAGNKPHSARKRMISNIYSKSVVTTSPALRAQMSVIIYDRFLPALLGTLANPEPGVLNIYQLLSASTMDIVTAYIFGLKASSNLIDDAEHCSWFLDLYNSRRSYNFWPQELPEFTETIQKWTGYRLSPKWVDEANGEIERWTMEMCEGAAGVLKQSYTKPEDMPVVYQQLLAALSKESEKAGLGEVDLTTPIASEVLDHLAAGFDTSGITLTYIIHELSQNPSVQSKLREELLSLSPQLVPSSAPTLPEPKTVESLPLLHAVVWETLRLHSAIPGPQPRFTPAQGCRLGPEENSVYVPGGVRVSASAGLLHLNEEVYESAEKWRPQRWLEDVSVEKRKDMESRWFWAFGSGGRMCVGSHLAVYQMKFVVAALYSNFTTTIVDDQGIEQSDAYTAPPKGDKLIIKLEKHVKTG</sequence>
<comment type="cofactor">
    <cofactor evidence="1 5">
        <name>heme</name>
        <dbReference type="ChEBI" id="CHEBI:30413"/>
    </cofactor>
</comment>